<accession>A0A087G881</accession>
<dbReference type="Proteomes" id="UP000029120">
    <property type="component" value="Chromosome 8"/>
</dbReference>
<name>A0A087G881_ARAAL</name>
<keyword evidence="2" id="KW-1185">Reference proteome</keyword>
<organism evidence="1 2">
    <name type="scientific">Arabis alpina</name>
    <name type="common">Alpine rock-cress</name>
    <dbReference type="NCBI Taxonomy" id="50452"/>
    <lineage>
        <taxon>Eukaryota</taxon>
        <taxon>Viridiplantae</taxon>
        <taxon>Streptophyta</taxon>
        <taxon>Embryophyta</taxon>
        <taxon>Tracheophyta</taxon>
        <taxon>Spermatophyta</taxon>
        <taxon>Magnoliopsida</taxon>
        <taxon>eudicotyledons</taxon>
        <taxon>Gunneridae</taxon>
        <taxon>Pentapetalae</taxon>
        <taxon>rosids</taxon>
        <taxon>malvids</taxon>
        <taxon>Brassicales</taxon>
        <taxon>Brassicaceae</taxon>
        <taxon>Arabideae</taxon>
        <taxon>Arabis</taxon>
    </lineage>
</organism>
<evidence type="ECO:0000313" key="1">
    <source>
        <dbReference type="EMBL" id="KFK26083.1"/>
    </source>
</evidence>
<dbReference type="AlphaFoldDB" id="A0A087G881"/>
<gene>
    <name evidence="1" type="ordered locus">AALP_Aa8g200600</name>
</gene>
<proteinExistence type="predicted"/>
<dbReference type="EMBL" id="CM002876">
    <property type="protein sequence ID" value="KFK26083.1"/>
    <property type="molecule type" value="Genomic_DNA"/>
</dbReference>
<dbReference type="Gramene" id="KFK26083">
    <property type="protein sequence ID" value="KFK26083"/>
    <property type="gene ID" value="AALP_AA8G200600"/>
</dbReference>
<sequence>MWRLSAAISWLLPEKVTCFRPVCSSRLSSIIAKMNKYDVVISLCE</sequence>
<reference evidence="2" key="1">
    <citation type="journal article" date="2015" name="Nat. Plants">
        <title>Genome expansion of Arabis alpina linked with retrotransposition and reduced symmetric DNA methylation.</title>
        <authorList>
            <person name="Willing E.M."/>
            <person name="Rawat V."/>
            <person name="Mandakova T."/>
            <person name="Maumus F."/>
            <person name="James G.V."/>
            <person name="Nordstroem K.J."/>
            <person name="Becker C."/>
            <person name="Warthmann N."/>
            <person name="Chica C."/>
            <person name="Szarzynska B."/>
            <person name="Zytnicki M."/>
            <person name="Albani M.C."/>
            <person name="Kiefer C."/>
            <person name="Bergonzi S."/>
            <person name="Castaings L."/>
            <person name="Mateos J.L."/>
            <person name="Berns M.C."/>
            <person name="Bujdoso N."/>
            <person name="Piofczyk T."/>
            <person name="de Lorenzo L."/>
            <person name="Barrero-Sicilia C."/>
            <person name="Mateos I."/>
            <person name="Piednoel M."/>
            <person name="Hagmann J."/>
            <person name="Chen-Min-Tao R."/>
            <person name="Iglesias-Fernandez R."/>
            <person name="Schuster S.C."/>
            <person name="Alonso-Blanco C."/>
            <person name="Roudier F."/>
            <person name="Carbonero P."/>
            <person name="Paz-Ares J."/>
            <person name="Davis S.J."/>
            <person name="Pecinka A."/>
            <person name="Quesneville H."/>
            <person name="Colot V."/>
            <person name="Lysak M.A."/>
            <person name="Weigel D."/>
            <person name="Coupland G."/>
            <person name="Schneeberger K."/>
        </authorList>
    </citation>
    <scope>NUCLEOTIDE SEQUENCE [LARGE SCALE GENOMIC DNA]</scope>
    <source>
        <strain evidence="2">cv. Pajares</strain>
    </source>
</reference>
<evidence type="ECO:0000313" key="2">
    <source>
        <dbReference type="Proteomes" id="UP000029120"/>
    </source>
</evidence>
<protein>
    <submittedName>
        <fullName evidence="1">Uncharacterized protein</fullName>
    </submittedName>
</protein>